<dbReference type="EMBL" id="KV425884">
    <property type="protein sequence ID" value="KZW03302.1"/>
    <property type="molecule type" value="Genomic_DNA"/>
</dbReference>
<dbReference type="Proteomes" id="UP000077266">
    <property type="component" value="Unassembled WGS sequence"/>
</dbReference>
<organism evidence="1 2">
    <name type="scientific">Exidia glandulosa HHB12029</name>
    <dbReference type="NCBI Taxonomy" id="1314781"/>
    <lineage>
        <taxon>Eukaryota</taxon>
        <taxon>Fungi</taxon>
        <taxon>Dikarya</taxon>
        <taxon>Basidiomycota</taxon>
        <taxon>Agaricomycotina</taxon>
        <taxon>Agaricomycetes</taxon>
        <taxon>Auriculariales</taxon>
        <taxon>Exidiaceae</taxon>
        <taxon>Exidia</taxon>
    </lineage>
</organism>
<keyword evidence="2" id="KW-1185">Reference proteome</keyword>
<evidence type="ECO:0008006" key="3">
    <source>
        <dbReference type="Google" id="ProtNLM"/>
    </source>
</evidence>
<dbReference type="InParanoid" id="A0A165Q9Y1"/>
<dbReference type="STRING" id="1314781.A0A165Q9Y1"/>
<sequence>MDTSLPPACERTPEEVWNVVHAFVADYALDTHLSVPWRHDEPRDQLRDIMSSSDLLDRLHQSRRDVLSVMRVCKSWRDLALPHLHTTLAFSTQSSVELLADHLEASRKVRKHGLGWYTREVLVFLPSYTDSEGLRDRTARSLTRVVRCCRRLETYVTYAAGMLAEPREVMLAIPDTLRHLHWISSGPGFGSWSQVLSRAHGLRTLGMTTLYAPSDALESPPPDLSNLHSLVLNGGAPGSDGLFKALATWDLPALRAVSISMPFWPRSSATTLEFLERHGAQVQSLCVPGGLGMRGNVVERILQLCPNITTLSFTPNHRYAQGVTPRPAHANVTSVGIRSAFDNMAGVRVDTIPLWTEVFEHFDAVRFPRLRQLRMTTITEGLLKHDSGADEAGGRGARYRARGWTRTSTAGRSAMAFVSLNINGI</sequence>
<proteinExistence type="predicted"/>
<dbReference type="OrthoDB" id="3171058at2759"/>
<protein>
    <recommendedName>
        <fullName evidence="3">F-box domain-containing protein</fullName>
    </recommendedName>
</protein>
<accession>A0A165Q9Y1</accession>
<reference evidence="1 2" key="1">
    <citation type="journal article" date="2016" name="Mol. Biol. Evol.">
        <title>Comparative Genomics of Early-Diverging Mushroom-Forming Fungi Provides Insights into the Origins of Lignocellulose Decay Capabilities.</title>
        <authorList>
            <person name="Nagy L.G."/>
            <person name="Riley R."/>
            <person name="Tritt A."/>
            <person name="Adam C."/>
            <person name="Daum C."/>
            <person name="Floudas D."/>
            <person name="Sun H."/>
            <person name="Yadav J.S."/>
            <person name="Pangilinan J."/>
            <person name="Larsson K.H."/>
            <person name="Matsuura K."/>
            <person name="Barry K."/>
            <person name="Labutti K."/>
            <person name="Kuo R."/>
            <person name="Ohm R.A."/>
            <person name="Bhattacharya S.S."/>
            <person name="Shirouzu T."/>
            <person name="Yoshinaga Y."/>
            <person name="Martin F.M."/>
            <person name="Grigoriev I.V."/>
            <person name="Hibbett D.S."/>
        </authorList>
    </citation>
    <scope>NUCLEOTIDE SEQUENCE [LARGE SCALE GENOMIC DNA]</scope>
    <source>
        <strain evidence="1 2">HHB12029</strain>
    </source>
</reference>
<dbReference type="AlphaFoldDB" id="A0A165Q9Y1"/>
<evidence type="ECO:0000313" key="2">
    <source>
        <dbReference type="Proteomes" id="UP000077266"/>
    </source>
</evidence>
<evidence type="ECO:0000313" key="1">
    <source>
        <dbReference type="EMBL" id="KZW03302.1"/>
    </source>
</evidence>
<name>A0A165Q9Y1_EXIGL</name>
<gene>
    <name evidence="1" type="ORF">EXIGLDRAFT_725754</name>
</gene>